<evidence type="ECO:0000313" key="1">
    <source>
        <dbReference type="EMBL" id="KAF0762042.1"/>
    </source>
</evidence>
<gene>
    <name evidence="1" type="ORF">FWK35_00016732</name>
</gene>
<reference evidence="1 2" key="1">
    <citation type="submission" date="2019-08" db="EMBL/GenBank/DDBJ databases">
        <title>Whole genome of Aphis craccivora.</title>
        <authorList>
            <person name="Voronova N.V."/>
            <person name="Shulinski R.S."/>
            <person name="Bandarenka Y.V."/>
            <person name="Zhorov D.G."/>
            <person name="Warner D."/>
        </authorList>
    </citation>
    <scope>NUCLEOTIDE SEQUENCE [LARGE SCALE GENOMIC DNA]</scope>
    <source>
        <strain evidence="1">180601</strain>
        <tissue evidence="1">Whole Body</tissue>
    </source>
</reference>
<organism evidence="1 2">
    <name type="scientific">Aphis craccivora</name>
    <name type="common">Cowpea aphid</name>
    <dbReference type="NCBI Taxonomy" id="307492"/>
    <lineage>
        <taxon>Eukaryota</taxon>
        <taxon>Metazoa</taxon>
        <taxon>Ecdysozoa</taxon>
        <taxon>Arthropoda</taxon>
        <taxon>Hexapoda</taxon>
        <taxon>Insecta</taxon>
        <taxon>Pterygota</taxon>
        <taxon>Neoptera</taxon>
        <taxon>Paraneoptera</taxon>
        <taxon>Hemiptera</taxon>
        <taxon>Sternorrhyncha</taxon>
        <taxon>Aphidomorpha</taxon>
        <taxon>Aphidoidea</taxon>
        <taxon>Aphididae</taxon>
        <taxon>Aphidini</taxon>
        <taxon>Aphis</taxon>
        <taxon>Aphis</taxon>
    </lineage>
</organism>
<accession>A0A6G0YVG9</accession>
<keyword evidence="2" id="KW-1185">Reference proteome</keyword>
<dbReference type="AlphaFoldDB" id="A0A6G0YVG9"/>
<proteinExistence type="predicted"/>
<protein>
    <submittedName>
        <fullName evidence="1">Uncharacterized protein</fullName>
    </submittedName>
</protein>
<dbReference type="Proteomes" id="UP000478052">
    <property type="component" value="Unassembled WGS sequence"/>
</dbReference>
<comment type="caution">
    <text evidence="1">The sequence shown here is derived from an EMBL/GenBank/DDBJ whole genome shotgun (WGS) entry which is preliminary data.</text>
</comment>
<dbReference type="EMBL" id="VUJU01002236">
    <property type="protein sequence ID" value="KAF0762042.1"/>
    <property type="molecule type" value="Genomic_DNA"/>
</dbReference>
<name>A0A6G0YVG9_APHCR</name>
<evidence type="ECO:0000313" key="2">
    <source>
        <dbReference type="Proteomes" id="UP000478052"/>
    </source>
</evidence>
<sequence length="78" mass="9142">MEICLALPIKKSWQRLYNIRYTKPQFDIYPESFIKVDEVTSGQDSQRYAFKSNYKTNKCKCKASGILLNSKCHRSLLC</sequence>